<feature type="transmembrane region" description="Helical" evidence="1">
    <location>
        <begin position="344"/>
        <end position="363"/>
    </location>
</feature>
<dbReference type="PANTHER" id="PTHR33270:SF7">
    <property type="entry name" value="SNRNP25 UBIQUITIN-LIKE DOMAIN-CONTAINING PROTEIN"/>
    <property type="match status" value="1"/>
</dbReference>
<gene>
    <name evidence="3" type="ORF">FH972_012028</name>
</gene>
<feature type="domain" description="DUF7054" evidence="2">
    <location>
        <begin position="64"/>
        <end position="147"/>
    </location>
</feature>
<dbReference type="Proteomes" id="UP000327013">
    <property type="component" value="Chromosome 5"/>
</dbReference>
<proteinExistence type="predicted"/>
<dbReference type="InterPro" id="IPR003377">
    <property type="entry name" value="Cornichon"/>
</dbReference>
<keyword evidence="1" id="KW-0472">Membrane</keyword>
<dbReference type="PANTHER" id="PTHR33270">
    <property type="entry name" value="BNAC05G50380D PROTEIN"/>
    <property type="match status" value="1"/>
</dbReference>
<dbReference type="InterPro" id="IPR055482">
    <property type="entry name" value="DUF7054"/>
</dbReference>
<dbReference type="InterPro" id="IPR040358">
    <property type="entry name" value="At4g22758-like"/>
</dbReference>
<evidence type="ECO:0000256" key="1">
    <source>
        <dbReference type="SAM" id="Phobius"/>
    </source>
</evidence>
<evidence type="ECO:0000313" key="3">
    <source>
        <dbReference type="EMBL" id="KAE8055167.1"/>
    </source>
</evidence>
<keyword evidence="1" id="KW-0812">Transmembrane</keyword>
<feature type="transmembrane region" description="Helical" evidence="1">
    <location>
        <begin position="284"/>
        <end position="312"/>
    </location>
</feature>
<evidence type="ECO:0000313" key="4">
    <source>
        <dbReference type="Proteomes" id="UP000327013"/>
    </source>
</evidence>
<dbReference type="Pfam" id="PF23156">
    <property type="entry name" value="DUF7054"/>
    <property type="match status" value="1"/>
</dbReference>
<protein>
    <recommendedName>
        <fullName evidence="2">DUF7054 domain-containing protein</fullName>
    </recommendedName>
</protein>
<feature type="transmembrane region" description="Helical" evidence="1">
    <location>
        <begin position="219"/>
        <end position="237"/>
    </location>
</feature>
<dbReference type="AlphaFoldDB" id="A0A5N6R5Z9"/>
<keyword evidence="1" id="KW-1133">Transmembrane helix</keyword>
<dbReference type="GO" id="GO:0016192">
    <property type="term" value="P:vesicle-mediated transport"/>
    <property type="evidence" value="ECO:0007669"/>
    <property type="project" value="InterPro"/>
</dbReference>
<organism evidence="3 4">
    <name type="scientific">Carpinus fangiana</name>
    <dbReference type="NCBI Taxonomy" id="176857"/>
    <lineage>
        <taxon>Eukaryota</taxon>
        <taxon>Viridiplantae</taxon>
        <taxon>Streptophyta</taxon>
        <taxon>Embryophyta</taxon>
        <taxon>Tracheophyta</taxon>
        <taxon>Spermatophyta</taxon>
        <taxon>Magnoliopsida</taxon>
        <taxon>eudicotyledons</taxon>
        <taxon>Gunneridae</taxon>
        <taxon>Pentapetalae</taxon>
        <taxon>rosids</taxon>
        <taxon>fabids</taxon>
        <taxon>Fagales</taxon>
        <taxon>Betulaceae</taxon>
        <taxon>Carpinus</taxon>
    </lineage>
</organism>
<dbReference type="Pfam" id="PF03311">
    <property type="entry name" value="Cornichon"/>
    <property type="match status" value="1"/>
</dbReference>
<dbReference type="EMBL" id="CM017325">
    <property type="protein sequence ID" value="KAE8055167.1"/>
    <property type="molecule type" value="Genomic_DNA"/>
</dbReference>
<dbReference type="OrthoDB" id="651546at2759"/>
<evidence type="ECO:0000259" key="2">
    <source>
        <dbReference type="Pfam" id="PF23156"/>
    </source>
</evidence>
<dbReference type="SMART" id="SM01398">
    <property type="entry name" value="Cornichon"/>
    <property type="match status" value="1"/>
</dbReference>
<keyword evidence="4" id="KW-1185">Reference proteome</keyword>
<name>A0A5N6R5Z9_9ROSI</name>
<reference evidence="3 4" key="1">
    <citation type="submission" date="2019-06" db="EMBL/GenBank/DDBJ databases">
        <title>A chromosomal-level reference genome of Carpinus fangiana (Coryloideae, Betulaceae).</title>
        <authorList>
            <person name="Yang X."/>
            <person name="Wang Z."/>
            <person name="Zhang L."/>
            <person name="Hao G."/>
            <person name="Liu J."/>
            <person name="Yang Y."/>
        </authorList>
    </citation>
    <scope>NUCLEOTIDE SEQUENCE [LARGE SCALE GENOMIC DNA]</scope>
    <source>
        <strain evidence="3">Cfa_2016G</strain>
        <tissue evidence="3">Leaf</tissue>
    </source>
</reference>
<accession>A0A5N6R5Z9</accession>
<sequence>MTYRTLTSLNERRDAVRVPSGSYRPLKTFPPERHSDLVRRPGGIIKVPGRLFSAPVTCGPPSRLTRLLLNVTIGRSLGPVQVVISPEKTTGDLIKAALDIYSREKRRPLLPETDPRRFELHYSQFSLESLKKEEKLINLGSRNFFMCSKPSISTASSCSEEAKKSILTAFPLTKLMDFLVSGFVAFALKSVSAKLYVPVPICSLGWTSFGHSTGNARSIVSELNVHILVVFIIRSYILFELVQLFICSSPFSLFLLMCLADLEFDYINPYDSSSRINRVIVPEFISQGVLCIFYLVTGHWVMSLLSVPYLYYNVRLYMRKQHLVDVTEIFNLLNWEKKQRLFKLFYLICLLFLSIFWMILTALDDHD</sequence>